<dbReference type="InterPro" id="IPR003737">
    <property type="entry name" value="GlcNAc_PI_deacetylase-related"/>
</dbReference>
<evidence type="ECO:0000313" key="1">
    <source>
        <dbReference type="EMBL" id="AWI52654.1"/>
    </source>
</evidence>
<dbReference type="Proteomes" id="UP000244892">
    <property type="component" value="Chromosome"/>
</dbReference>
<dbReference type="Pfam" id="PF02585">
    <property type="entry name" value="PIG-L"/>
    <property type="match status" value="1"/>
</dbReference>
<dbReference type="SUPFAM" id="SSF102588">
    <property type="entry name" value="LmbE-like"/>
    <property type="match status" value="1"/>
</dbReference>
<name>A0A2U8FQG4_9BURK</name>
<reference evidence="1 2" key="1">
    <citation type="submission" date="2018-05" db="EMBL/GenBank/DDBJ databases">
        <title>complete genome sequence of Aquabacterium olei NBRC 110486.</title>
        <authorList>
            <person name="Tang B."/>
            <person name="Chang J."/>
            <person name="Zhang L."/>
            <person name="Yang H."/>
        </authorList>
    </citation>
    <scope>NUCLEOTIDE SEQUENCE [LARGE SCALE GENOMIC DNA]</scope>
    <source>
        <strain evidence="1 2">NBRC 110486</strain>
    </source>
</reference>
<dbReference type="InterPro" id="IPR024078">
    <property type="entry name" value="LmbE-like_dom_sf"/>
</dbReference>
<organism evidence="1 2">
    <name type="scientific">Aquabacterium olei</name>
    <dbReference type="NCBI Taxonomy" id="1296669"/>
    <lineage>
        <taxon>Bacteria</taxon>
        <taxon>Pseudomonadati</taxon>
        <taxon>Pseudomonadota</taxon>
        <taxon>Betaproteobacteria</taxon>
        <taxon>Burkholderiales</taxon>
        <taxon>Aquabacterium</taxon>
    </lineage>
</organism>
<sequence length="263" mass="28519">MGGWRAAGAPGVPACDRERRLPPGCITSPPSRFVAAPAMVILSPHPDDAVFSCGHLLANRPDSTVVTVFAGLPEEDSPLTDWDERCGFISGRVAMQTRRDEDAQALGLLGVTPMWLDFLDAQYGSSPSPHELGEALLDTLRTLDDPPVVLPMGLFHSDHLLVHEAALWALRRSVTNWTVHLYEDIPYRRLPGLLQQRLQTLATLGLEATPSTMVVSPVERLKARAVSSYVSQLRALGAEGLSDLTRPERLWDLQGACGGVDGS</sequence>
<dbReference type="EMBL" id="CP029210">
    <property type="protein sequence ID" value="AWI52654.1"/>
    <property type="molecule type" value="Genomic_DNA"/>
</dbReference>
<protein>
    <submittedName>
        <fullName evidence="1">PIG-L family deacetylase</fullName>
    </submittedName>
</protein>
<accession>A0A2U8FQG4</accession>
<evidence type="ECO:0000313" key="2">
    <source>
        <dbReference type="Proteomes" id="UP000244892"/>
    </source>
</evidence>
<dbReference type="AlphaFoldDB" id="A0A2U8FQG4"/>
<dbReference type="KEGG" id="aon:DEH84_03905"/>
<dbReference type="Gene3D" id="3.40.50.10320">
    <property type="entry name" value="LmbE-like"/>
    <property type="match status" value="1"/>
</dbReference>
<keyword evidence="2" id="KW-1185">Reference proteome</keyword>
<gene>
    <name evidence="1" type="ORF">DEH84_03905</name>
</gene>
<proteinExistence type="predicted"/>